<dbReference type="SUPFAM" id="SSF81383">
    <property type="entry name" value="F-box domain"/>
    <property type="match status" value="1"/>
</dbReference>
<feature type="domain" description="F-box" evidence="2">
    <location>
        <begin position="14"/>
        <end position="42"/>
    </location>
</feature>
<dbReference type="Proteomes" id="UP000094444">
    <property type="component" value="Unassembled WGS sequence"/>
</dbReference>
<keyword evidence="4" id="KW-1185">Reference proteome</keyword>
<evidence type="ECO:0000313" key="3">
    <source>
        <dbReference type="EMBL" id="POS79250.1"/>
    </source>
</evidence>
<proteinExistence type="predicted"/>
<accession>A0A2P5I9S5</accession>
<evidence type="ECO:0000259" key="2">
    <source>
        <dbReference type="Pfam" id="PF00646"/>
    </source>
</evidence>
<dbReference type="InterPro" id="IPR036047">
    <property type="entry name" value="F-box-like_dom_sf"/>
</dbReference>
<organism evidence="3 4">
    <name type="scientific">Diaporthe helianthi</name>
    <dbReference type="NCBI Taxonomy" id="158607"/>
    <lineage>
        <taxon>Eukaryota</taxon>
        <taxon>Fungi</taxon>
        <taxon>Dikarya</taxon>
        <taxon>Ascomycota</taxon>
        <taxon>Pezizomycotina</taxon>
        <taxon>Sordariomycetes</taxon>
        <taxon>Sordariomycetidae</taxon>
        <taxon>Diaporthales</taxon>
        <taxon>Diaporthaceae</taxon>
        <taxon>Diaporthe</taxon>
    </lineage>
</organism>
<gene>
    <name evidence="3" type="ORF">DHEL01_v202373</name>
</gene>
<dbReference type="OrthoDB" id="5279008at2759"/>
<protein>
    <recommendedName>
        <fullName evidence="2">F-box domain-containing protein</fullName>
    </recommendedName>
</protein>
<dbReference type="EMBL" id="MAVT02000128">
    <property type="protein sequence ID" value="POS79250.1"/>
    <property type="molecule type" value="Genomic_DNA"/>
</dbReference>
<dbReference type="STRING" id="158607.A0A2P5I9S5"/>
<feature type="region of interest" description="Disordered" evidence="1">
    <location>
        <begin position="485"/>
        <end position="516"/>
    </location>
</feature>
<dbReference type="AlphaFoldDB" id="A0A2P5I9S5"/>
<reference evidence="3" key="1">
    <citation type="submission" date="2017-09" db="EMBL/GenBank/DDBJ databases">
        <title>Polyketide synthases of a Diaporthe helianthi virulent isolate.</title>
        <authorList>
            <person name="Baroncelli R."/>
        </authorList>
    </citation>
    <scope>NUCLEOTIDE SEQUENCE [LARGE SCALE GENOMIC DNA]</scope>
    <source>
        <strain evidence="3">7/96</strain>
    </source>
</reference>
<feature type="compositionally biased region" description="Basic and acidic residues" evidence="1">
    <location>
        <begin position="493"/>
        <end position="503"/>
    </location>
</feature>
<name>A0A2P5I9S5_DIAHE</name>
<dbReference type="Pfam" id="PF00646">
    <property type="entry name" value="F-box"/>
    <property type="match status" value="1"/>
</dbReference>
<feature type="compositionally biased region" description="Acidic residues" evidence="1">
    <location>
        <begin position="504"/>
        <end position="516"/>
    </location>
</feature>
<sequence length="516" mass="58915">MMPLITMTPQHSHITSLPKELVDNIASWLPTRDFNALRLTCKDVESKSFKYWSECFFKKRQFMIDQFSLQTLVDISQHAALSRHMTHLIIGLDELEACHLLPGVESLTEFTQWRDASCAQKALLYGGGAADLLSRALSNLPELKSIDIRDFNSSTRYRDVIPGQDVPCWRSYGSSQYQQWPHETDSLVRVSNLMTNFVDTVFMVVLAAVGRSSTAVKNLEVILRNRHFCLRDEAFSTFCIPGTPLASVLPALTKLHLDLDTRAATGWRQKPASLNIPQHAWVDINTEYLRRFLALTPNVSWLRLNFPHPSRQNIYLSPSSKLIQWLSLRSDFNAPPDAPWGQGNPAPVTLPLRRLDLGFLKTDFVVMRRLLKKFAGLEHIVMREIQLEIPVGTPLQDDYSTDCLWARLIRSLNVTNPKLENLELQHVQEDWMGNLVRIVFVDKHDQVEICHSTSTKFDDITTIDDLADHTWTTTHWEEVVFAHEDSGSEDEDTAHTIHGHESESGDVDESEDEEME</sequence>
<comment type="caution">
    <text evidence="3">The sequence shown here is derived from an EMBL/GenBank/DDBJ whole genome shotgun (WGS) entry which is preliminary data.</text>
</comment>
<dbReference type="InParanoid" id="A0A2P5I9S5"/>
<dbReference type="InterPro" id="IPR001810">
    <property type="entry name" value="F-box_dom"/>
</dbReference>
<evidence type="ECO:0000256" key="1">
    <source>
        <dbReference type="SAM" id="MobiDB-lite"/>
    </source>
</evidence>
<evidence type="ECO:0000313" key="4">
    <source>
        <dbReference type="Proteomes" id="UP000094444"/>
    </source>
</evidence>